<keyword evidence="3" id="KW-1185">Reference proteome</keyword>
<feature type="domain" description="UBC core" evidence="1">
    <location>
        <begin position="16"/>
        <end position="181"/>
    </location>
</feature>
<dbReference type="GeneID" id="94335273"/>
<dbReference type="PROSITE" id="PS50127">
    <property type="entry name" value="UBC_2"/>
    <property type="match status" value="1"/>
</dbReference>
<dbReference type="Proteomes" id="UP001214638">
    <property type="component" value="Unassembled WGS sequence"/>
</dbReference>
<dbReference type="EMBL" id="JALLKP010000001">
    <property type="protein sequence ID" value="KAK2197971.1"/>
    <property type="molecule type" value="Genomic_DNA"/>
</dbReference>
<dbReference type="InterPro" id="IPR000608">
    <property type="entry name" value="UBC"/>
</dbReference>
<evidence type="ECO:0000259" key="1">
    <source>
        <dbReference type="PROSITE" id="PS50127"/>
    </source>
</evidence>
<dbReference type="Gene3D" id="3.10.110.10">
    <property type="entry name" value="Ubiquitin Conjugating Enzyme"/>
    <property type="match status" value="1"/>
</dbReference>
<reference evidence="2" key="1">
    <citation type="journal article" date="2023" name="Nat. Microbiol.">
        <title>Babesia duncani multi-omics identifies virulence factors and drug targets.</title>
        <authorList>
            <person name="Singh P."/>
            <person name="Lonardi S."/>
            <person name="Liang Q."/>
            <person name="Vydyam P."/>
            <person name="Khabirova E."/>
            <person name="Fang T."/>
            <person name="Gihaz S."/>
            <person name="Thekkiniath J."/>
            <person name="Munshi M."/>
            <person name="Abel S."/>
            <person name="Ciampossin L."/>
            <person name="Batugedara G."/>
            <person name="Gupta M."/>
            <person name="Lu X.M."/>
            <person name="Lenz T."/>
            <person name="Chakravarty S."/>
            <person name="Cornillot E."/>
            <person name="Hu Y."/>
            <person name="Ma W."/>
            <person name="Gonzalez L.M."/>
            <person name="Sanchez S."/>
            <person name="Estrada K."/>
            <person name="Sanchez-Flores A."/>
            <person name="Montero E."/>
            <person name="Harb O.S."/>
            <person name="Le Roch K.G."/>
            <person name="Mamoun C.B."/>
        </authorList>
    </citation>
    <scope>NUCLEOTIDE SEQUENCE</scope>
    <source>
        <strain evidence="2">WA1</strain>
    </source>
</reference>
<dbReference type="AlphaFoldDB" id="A0AAD9PNA0"/>
<dbReference type="InterPro" id="IPR016135">
    <property type="entry name" value="UBQ-conjugating_enzyme/RWD"/>
</dbReference>
<dbReference type="SMART" id="SM00212">
    <property type="entry name" value="UBCc"/>
    <property type="match status" value="1"/>
</dbReference>
<dbReference type="InterPro" id="IPR050113">
    <property type="entry name" value="Ub_conjugating_enzyme"/>
</dbReference>
<evidence type="ECO:0000313" key="2">
    <source>
        <dbReference type="EMBL" id="KAK2197971.1"/>
    </source>
</evidence>
<name>A0AAD9PNA0_9APIC</name>
<evidence type="ECO:0000313" key="3">
    <source>
        <dbReference type="Proteomes" id="UP001214638"/>
    </source>
</evidence>
<protein>
    <submittedName>
        <fullName evidence="2">Bifunctional Ubiquitin-conjugating enzyme E2/Ubiquitin-conjugating enzyme-RWD-like</fullName>
    </submittedName>
</protein>
<sequence>MTTETVRLGDCFLSAQGHRRLLLDLRKMQQDPPFGTSAAPVGDDILKWEAVIFGPADTEWEGIFTLTLEFPNNYPTRPPLVKFKSRVFHPNGTSKAPLYIFSVYRRLNLFGHFTKRVEPSLRRLCHPHFNSGLYFNKSSIQSLLGDPNIQSPANNEAASLYINDRAEYSRRVRSAVAESLLVAREQLSG</sequence>
<gene>
    <name evidence="2" type="ORF">BdWA1_000975</name>
</gene>
<proteinExistence type="predicted"/>
<comment type="caution">
    <text evidence="2">The sequence shown here is derived from an EMBL/GenBank/DDBJ whole genome shotgun (WGS) entry which is preliminary data.</text>
</comment>
<accession>A0AAD9PNA0</accession>
<dbReference type="Pfam" id="PF00179">
    <property type="entry name" value="UQ_con"/>
    <property type="match status" value="1"/>
</dbReference>
<dbReference type="SUPFAM" id="SSF54495">
    <property type="entry name" value="UBC-like"/>
    <property type="match status" value="1"/>
</dbReference>
<dbReference type="KEGG" id="bdw:94335273"/>
<dbReference type="RefSeq" id="XP_067804813.1">
    <property type="nucleotide sequence ID" value="XM_067946022.1"/>
</dbReference>
<dbReference type="PANTHER" id="PTHR24067">
    <property type="entry name" value="UBIQUITIN-CONJUGATING ENZYME E2"/>
    <property type="match status" value="1"/>
</dbReference>
<organism evidence="2 3">
    <name type="scientific">Babesia duncani</name>
    <dbReference type="NCBI Taxonomy" id="323732"/>
    <lineage>
        <taxon>Eukaryota</taxon>
        <taxon>Sar</taxon>
        <taxon>Alveolata</taxon>
        <taxon>Apicomplexa</taxon>
        <taxon>Aconoidasida</taxon>
        <taxon>Piroplasmida</taxon>
        <taxon>Babesiidae</taxon>
        <taxon>Babesia</taxon>
    </lineage>
</organism>